<evidence type="ECO:0000256" key="1">
    <source>
        <dbReference type="SAM" id="Phobius"/>
    </source>
</evidence>
<dbReference type="EMBL" id="SJDU01000043">
    <property type="protein sequence ID" value="TKZ35892.1"/>
    <property type="molecule type" value="Genomic_DNA"/>
</dbReference>
<dbReference type="Proteomes" id="UP000310168">
    <property type="component" value="Unassembled WGS sequence"/>
</dbReference>
<evidence type="ECO:0000313" key="2">
    <source>
        <dbReference type="EMBL" id="TKZ35892.1"/>
    </source>
</evidence>
<feature type="transmembrane region" description="Helical" evidence="1">
    <location>
        <begin position="339"/>
        <end position="362"/>
    </location>
</feature>
<keyword evidence="1" id="KW-0472">Membrane</keyword>
<sequence>MFSNNILIERLSNRFKISEKEIKDSIQYIFSEIASLVVDGKVFYMYDLGFIYADKEANLIFRNADIAFDASLETITIKYLGRTAFYEAIFETMRHIIDNGGIIYIEDFGTFSYKDGYVHFDCSDSLSYLIEERFDKVNKITSTILTKKLSSRFKKSKTEVIDLINQLFKKITLSVIDSKVFHIYDLGFIYVDKNCKLVFRSADIGFDESINDIADTNNKKEMYETILETIRHAVDNGEKVYIECFGAFFYNDGYIKFEPDEILLYVVDKRFNIKKLINNISNELDGFYSDKNILESKTEKYKSMKEYTESELLDINNFEKDFFSNENIKKSKKAINKGINIAPVLITAIFIVAIAFITVFFITYPNSNKNLIYGIDNKKLENIVDEYFNNIDSKELLTYKLTSDMYYWDISKELYDDFTYWALIYPYNKRYKADAIIKKGSSIRYKDIRKNIQSQTDSNETPTIEDIKYFYNTLSKSFLLLYPDFISAKKDGHALWTLKLSYYYDKNVFMTNSNIVPDKVYSNVLANNDGMGSFYSQFSKYNKLNGNIVSSFMAVIK</sequence>
<keyword evidence="1" id="KW-1133">Transmembrane helix</keyword>
<keyword evidence="3" id="KW-1185">Reference proteome</keyword>
<keyword evidence="1" id="KW-0812">Transmembrane</keyword>
<proteinExistence type="predicted"/>
<evidence type="ECO:0000313" key="3">
    <source>
        <dbReference type="Proteomes" id="UP000310168"/>
    </source>
</evidence>
<comment type="caution">
    <text evidence="2">The sequence shown here is derived from an EMBL/GenBank/DDBJ whole genome shotgun (WGS) entry which is preliminary data.</text>
</comment>
<dbReference type="RefSeq" id="WP_137997635.1">
    <property type="nucleotide sequence ID" value="NZ_SJDU01000043.1"/>
</dbReference>
<organism evidence="2 3">
    <name type="scientific">Brachyspira catarrhinii</name>
    <dbReference type="NCBI Taxonomy" id="2528966"/>
    <lineage>
        <taxon>Bacteria</taxon>
        <taxon>Pseudomonadati</taxon>
        <taxon>Spirochaetota</taxon>
        <taxon>Spirochaetia</taxon>
        <taxon>Brachyspirales</taxon>
        <taxon>Brachyspiraceae</taxon>
        <taxon>Brachyspira</taxon>
    </lineage>
</organism>
<reference evidence="2 3" key="1">
    <citation type="journal article" date="2019" name="Anaerobe">
        <title>Brachyspira catarrhinii sp. nov., an anaerobic intestinal spirochaete isolated from vervet monkeys may have been misidentified as Brachyspira aalborgi in previous studies.</title>
        <authorList>
            <person name="Phillips N.D."/>
            <person name="La T."/>
            <person name="Hampson D.J."/>
        </authorList>
    </citation>
    <scope>NUCLEOTIDE SEQUENCE [LARGE SCALE GENOMIC DNA]</scope>
    <source>
        <strain evidence="2 3">Z12</strain>
    </source>
</reference>
<accession>A0ABY2TW27</accession>
<name>A0ABY2TW27_9SPIR</name>
<protein>
    <submittedName>
        <fullName evidence="2">Uncharacterized protein</fullName>
    </submittedName>
</protein>
<gene>
    <name evidence="2" type="ORF">EZH24_02925</name>
</gene>